<feature type="region of interest" description="Disordered" evidence="1">
    <location>
        <begin position="213"/>
        <end position="268"/>
    </location>
</feature>
<dbReference type="AlphaFoldDB" id="A0A6A6VDV0"/>
<dbReference type="Proteomes" id="UP000799440">
    <property type="component" value="Unassembled WGS sequence"/>
</dbReference>
<feature type="compositionally biased region" description="Low complexity" evidence="1">
    <location>
        <begin position="8"/>
        <end position="20"/>
    </location>
</feature>
<feature type="compositionally biased region" description="Low complexity" evidence="1">
    <location>
        <begin position="228"/>
        <end position="242"/>
    </location>
</feature>
<organism evidence="2 3">
    <name type="scientific">Sporormia fimetaria CBS 119925</name>
    <dbReference type="NCBI Taxonomy" id="1340428"/>
    <lineage>
        <taxon>Eukaryota</taxon>
        <taxon>Fungi</taxon>
        <taxon>Dikarya</taxon>
        <taxon>Ascomycota</taxon>
        <taxon>Pezizomycotina</taxon>
        <taxon>Dothideomycetes</taxon>
        <taxon>Pleosporomycetidae</taxon>
        <taxon>Pleosporales</taxon>
        <taxon>Sporormiaceae</taxon>
        <taxon>Sporormia</taxon>
    </lineage>
</organism>
<evidence type="ECO:0000313" key="3">
    <source>
        <dbReference type="Proteomes" id="UP000799440"/>
    </source>
</evidence>
<proteinExistence type="predicted"/>
<evidence type="ECO:0000256" key="1">
    <source>
        <dbReference type="SAM" id="MobiDB-lite"/>
    </source>
</evidence>
<sequence length="268" mass="28255">MSGIVGDTTTGNSGSTETSGLPKASSTPNNPSNVAAGDSDPLRSTDKTGVISGHQGNAPKTDVVNPTSRSENPGGVPDSGATPQVKHQGIDQPTDKPTGEQQTAIRDSKNEAEELLKKRDPNDHSGEPMKMHDGSESAIPNTQAERRNSKAGMPGGQEHGKDPKGTGEQWVKTSGTAADGGDFDATKPGAGREADRMWHWMIRQMNKADMVAGLMEEKGIKRSDKSPAEQPATATAASPSGTKETKEKESLSEKLKHKLHIGHSHRKA</sequence>
<dbReference type="EMBL" id="MU006568">
    <property type="protein sequence ID" value="KAF2748792.1"/>
    <property type="molecule type" value="Genomic_DNA"/>
</dbReference>
<dbReference type="OrthoDB" id="5388207at2759"/>
<feature type="compositionally biased region" description="Basic and acidic residues" evidence="1">
    <location>
        <begin position="215"/>
        <end position="227"/>
    </location>
</feature>
<reference evidence="2" key="1">
    <citation type="journal article" date="2020" name="Stud. Mycol.">
        <title>101 Dothideomycetes genomes: a test case for predicting lifestyles and emergence of pathogens.</title>
        <authorList>
            <person name="Haridas S."/>
            <person name="Albert R."/>
            <person name="Binder M."/>
            <person name="Bloem J."/>
            <person name="Labutti K."/>
            <person name="Salamov A."/>
            <person name="Andreopoulos B."/>
            <person name="Baker S."/>
            <person name="Barry K."/>
            <person name="Bills G."/>
            <person name="Bluhm B."/>
            <person name="Cannon C."/>
            <person name="Castanera R."/>
            <person name="Culley D."/>
            <person name="Daum C."/>
            <person name="Ezra D."/>
            <person name="Gonzalez J."/>
            <person name="Henrissat B."/>
            <person name="Kuo A."/>
            <person name="Liang C."/>
            <person name="Lipzen A."/>
            <person name="Lutzoni F."/>
            <person name="Magnuson J."/>
            <person name="Mondo S."/>
            <person name="Nolan M."/>
            <person name="Ohm R."/>
            <person name="Pangilinan J."/>
            <person name="Park H.-J."/>
            <person name="Ramirez L."/>
            <person name="Alfaro M."/>
            <person name="Sun H."/>
            <person name="Tritt A."/>
            <person name="Yoshinaga Y."/>
            <person name="Zwiers L.-H."/>
            <person name="Turgeon B."/>
            <person name="Goodwin S."/>
            <person name="Spatafora J."/>
            <person name="Crous P."/>
            <person name="Grigoriev I."/>
        </authorList>
    </citation>
    <scope>NUCLEOTIDE SEQUENCE</scope>
    <source>
        <strain evidence="2">CBS 119925</strain>
    </source>
</reference>
<gene>
    <name evidence="2" type="ORF">M011DRAFT_337989</name>
</gene>
<feature type="compositionally biased region" description="Basic and acidic residues" evidence="1">
    <location>
        <begin position="106"/>
        <end position="135"/>
    </location>
</feature>
<feature type="compositionally biased region" description="Basic residues" evidence="1">
    <location>
        <begin position="255"/>
        <end position="268"/>
    </location>
</feature>
<feature type="compositionally biased region" description="Basic and acidic residues" evidence="1">
    <location>
        <begin position="243"/>
        <end position="254"/>
    </location>
</feature>
<feature type="compositionally biased region" description="Polar residues" evidence="1">
    <location>
        <begin position="24"/>
        <end position="33"/>
    </location>
</feature>
<accession>A0A6A6VDV0</accession>
<feature type="region of interest" description="Disordered" evidence="1">
    <location>
        <begin position="1"/>
        <end position="194"/>
    </location>
</feature>
<protein>
    <submittedName>
        <fullName evidence="2">Uncharacterized protein</fullName>
    </submittedName>
</protein>
<evidence type="ECO:0000313" key="2">
    <source>
        <dbReference type="EMBL" id="KAF2748792.1"/>
    </source>
</evidence>
<name>A0A6A6VDV0_9PLEO</name>
<keyword evidence="3" id="KW-1185">Reference proteome</keyword>